<keyword evidence="13" id="KW-1185">Reference proteome</keyword>
<dbReference type="AlphaFoldDB" id="I2GJY4"/>
<sequence length="279" mass="30623">MSFQIRLCRNDTTSYLRDTFKATPLLTPEARVKPLMVVARRNNDVQFRGELRFLLDDPTWSFDLRDEPVSSASLDKTRTLDAGLGLQILQGFLKGLNAGNAPIQASMNGIKSLSLSFQNVRRHFADLNELGLALASRRLNVSHPSLGVFLGEDPYQMLLVSDAIVSSEFSINNESAGEGSLEAGVPALHDYLAKAKTNLKRVVNTKSSITFEGNQLLTFAFSCVRLDVDPATGALQIMEAVTLRGDGTQESQPRIVLDNDLNEPGLLVFDDEPAIVEKN</sequence>
<evidence type="ECO:0000256" key="3">
    <source>
        <dbReference type="ARBA" id="ARBA00022452"/>
    </source>
</evidence>
<evidence type="ECO:0000256" key="10">
    <source>
        <dbReference type="ARBA" id="ARBA00093798"/>
    </source>
</evidence>
<gene>
    <name evidence="12" type="ORF">BN8_03357</name>
</gene>
<dbReference type="Pfam" id="PF26164">
    <property type="entry name" value="Bact_GSDM"/>
    <property type="match status" value="1"/>
</dbReference>
<name>I2GJY4_9BACT</name>
<dbReference type="InterPro" id="IPR058978">
    <property type="entry name" value="GSDM_bact-type"/>
</dbReference>
<dbReference type="eggNOG" id="ENOG5033MVA">
    <property type="taxonomic scope" value="Bacteria"/>
</dbReference>
<evidence type="ECO:0000256" key="7">
    <source>
        <dbReference type="ARBA" id="ARBA00023118"/>
    </source>
</evidence>
<reference evidence="12 13" key="1">
    <citation type="journal article" date="2012" name="J. Bacteriol.">
        <title>Genome Sequence of the Filamentous Bacterium Fibrisoma limi BUZ 3T.</title>
        <authorList>
            <person name="Filippini M."/>
            <person name="Qi W."/>
            <person name="Jaenicke S."/>
            <person name="Goesmann A."/>
            <person name="Smits T.H."/>
            <person name="Bagheri H.C."/>
        </authorList>
    </citation>
    <scope>NUCLEOTIDE SEQUENCE [LARGE SCALE GENOMIC DNA]</scope>
    <source>
        <strain evidence="13">BUZ 3T</strain>
    </source>
</reference>
<dbReference type="Proteomes" id="UP000009309">
    <property type="component" value="Unassembled WGS sequence"/>
</dbReference>
<evidence type="ECO:0000256" key="11">
    <source>
        <dbReference type="ARBA" id="ARBA00093802"/>
    </source>
</evidence>
<organism evidence="12 13">
    <name type="scientific">Fibrisoma limi BUZ 3</name>
    <dbReference type="NCBI Taxonomy" id="1185876"/>
    <lineage>
        <taxon>Bacteria</taxon>
        <taxon>Pseudomonadati</taxon>
        <taxon>Bacteroidota</taxon>
        <taxon>Cytophagia</taxon>
        <taxon>Cytophagales</taxon>
        <taxon>Spirosomataceae</taxon>
        <taxon>Fibrisoma</taxon>
    </lineage>
</organism>
<keyword evidence="4" id="KW-1003">Cell membrane</keyword>
<comment type="caution">
    <text evidence="12">The sequence shown here is derived from an EMBL/GenBank/DDBJ whole genome shotgun (WGS) entry which is preliminary data.</text>
</comment>
<evidence type="ECO:0000256" key="1">
    <source>
        <dbReference type="ARBA" id="ARBA00004496"/>
    </source>
</evidence>
<protein>
    <recommendedName>
        <fullName evidence="10">Gasdermin bGSDM</fullName>
    </recommendedName>
    <alternativeName>
        <fullName evidence="11">Bacterial gasdermin</fullName>
    </alternativeName>
</protein>
<comment type="similarity">
    <text evidence="9">Belongs to the bacterial gasdermin family.</text>
</comment>
<evidence type="ECO:0000256" key="6">
    <source>
        <dbReference type="ARBA" id="ARBA00022692"/>
    </source>
</evidence>
<keyword evidence="6" id="KW-0812">Transmembrane</keyword>
<keyword evidence="5" id="KW-0963">Cytoplasm</keyword>
<dbReference type="EMBL" id="CAIT01000006">
    <property type="protein sequence ID" value="CCH54209.1"/>
    <property type="molecule type" value="Genomic_DNA"/>
</dbReference>
<keyword evidence="7" id="KW-0051">Antiviral defense</keyword>
<evidence type="ECO:0000256" key="4">
    <source>
        <dbReference type="ARBA" id="ARBA00022475"/>
    </source>
</evidence>
<dbReference type="OrthoDB" id="1164528at2"/>
<dbReference type="STRING" id="1185876.BN8_03357"/>
<evidence type="ECO:0000256" key="2">
    <source>
        <dbReference type="ARBA" id="ARBA00004651"/>
    </source>
</evidence>
<dbReference type="RefSeq" id="WP_009282789.1">
    <property type="nucleotide sequence ID" value="NZ_CAIT01000006.1"/>
</dbReference>
<proteinExistence type="inferred from homology"/>
<evidence type="ECO:0000256" key="8">
    <source>
        <dbReference type="ARBA" id="ARBA00023136"/>
    </source>
</evidence>
<evidence type="ECO:0000256" key="9">
    <source>
        <dbReference type="ARBA" id="ARBA00093769"/>
    </source>
</evidence>
<evidence type="ECO:0000313" key="13">
    <source>
        <dbReference type="Proteomes" id="UP000009309"/>
    </source>
</evidence>
<keyword evidence="8" id="KW-0472">Membrane</keyword>
<accession>I2GJY4</accession>
<evidence type="ECO:0000256" key="5">
    <source>
        <dbReference type="ARBA" id="ARBA00022490"/>
    </source>
</evidence>
<comment type="subcellular location">
    <subcellularLocation>
        <location evidence="2">Cell membrane</location>
        <topology evidence="2">Multi-pass membrane protein</topology>
    </subcellularLocation>
    <subcellularLocation>
        <location evidence="1">Cytoplasm</location>
    </subcellularLocation>
</comment>
<evidence type="ECO:0000313" key="12">
    <source>
        <dbReference type="EMBL" id="CCH54209.1"/>
    </source>
</evidence>
<keyword evidence="3" id="KW-1134">Transmembrane beta strand</keyword>